<dbReference type="RefSeq" id="WP_083045696.1">
    <property type="nucleotide sequence ID" value="NZ_AP022575.1"/>
</dbReference>
<dbReference type="EMBL" id="AP022575">
    <property type="protein sequence ID" value="BBX75266.1"/>
    <property type="molecule type" value="Genomic_DNA"/>
</dbReference>
<dbReference type="Gene3D" id="3.30.70.1060">
    <property type="entry name" value="Dimeric alpha+beta barrel"/>
    <property type="match status" value="2"/>
</dbReference>
<dbReference type="InterPro" id="IPR011008">
    <property type="entry name" value="Dimeric_a/b-barrel"/>
</dbReference>
<dbReference type="InterPro" id="IPR026029">
    <property type="entry name" value="MLI_dom"/>
</dbReference>
<dbReference type="GO" id="GO:0016853">
    <property type="term" value="F:isomerase activity"/>
    <property type="evidence" value="ECO:0007669"/>
    <property type="project" value="UniProtKB-KW"/>
</dbReference>
<dbReference type="SUPFAM" id="SSF54909">
    <property type="entry name" value="Dimeric alpha+beta barrel"/>
    <property type="match status" value="2"/>
</dbReference>
<dbReference type="AlphaFoldDB" id="A0A7I7MT47"/>
<dbReference type="OrthoDB" id="4426588at2"/>
<organism evidence="1 2">
    <name type="scientific">Mycobacterium shinjukuense</name>
    <dbReference type="NCBI Taxonomy" id="398694"/>
    <lineage>
        <taxon>Bacteria</taxon>
        <taxon>Bacillati</taxon>
        <taxon>Actinomycetota</taxon>
        <taxon>Actinomycetes</taxon>
        <taxon>Mycobacteriales</taxon>
        <taxon>Mycobacteriaceae</taxon>
        <taxon>Mycobacterium</taxon>
    </lineage>
</organism>
<gene>
    <name evidence="1" type="ORF">MSHI_31720</name>
</gene>
<accession>A0A7I7MT47</accession>
<dbReference type="Pfam" id="PF02426">
    <property type="entry name" value="MIase"/>
    <property type="match status" value="2"/>
</dbReference>
<evidence type="ECO:0000313" key="2">
    <source>
        <dbReference type="Proteomes" id="UP000467236"/>
    </source>
</evidence>
<keyword evidence="1" id="KW-0413">Isomerase</keyword>
<evidence type="ECO:0000313" key="1">
    <source>
        <dbReference type="EMBL" id="BBX75266.1"/>
    </source>
</evidence>
<dbReference type="Proteomes" id="UP000467236">
    <property type="component" value="Chromosome"/>
</dbReference>
<keyword evidence="2" id="KW-1185">Reference proteome</keyword>
<sequence length="204" mass="22297">MEFLVAMTTHVPDGTTDDEVAGVRAGEAARSRELAARGHLLRLWRPPPHRGEWRTLGLFAADDRSQLERVLSSMPPRVWRTDEITALGPHPNDPAGAGIAIRPGKGPEFAITMTVTVPADTPAHVVEDAYAREAARVRDLAERGHLVRMWALPDGPDGPRTLGLWRARDPGELMAILDSLPMSGWLTIETTPLSPHPNDPIRAV</sequence>
<dbReference type="KEGG" id="mshj:MSHI_31720"/>
<protein>
    <submittedName>
        <fullName evidence="1">Muconolactone isomerase</fullName>
    </submittedName>
</protein>
<reference evidence="1 2" key="1">
    <citation type="journal article" date="2019" name="Emerg. Microbes Infect.">
        <title>Comprehensive subspecies identification of 175 nontuberculous mycobacteria species based on 7547 genomic profiles.</title>
        <authorList>
            <person name="Matsumoto Y."/>
            <person name="Kinjo T."/>
            <person name="Motooka D."/>
            <person name="Nabeya D."/>
            <person name="Jung N."/>
            <person name="Uechi K."/>
            <person name="Horii T."/>
            <person name="Iida T."/>
            <person name="Fujita J."/>
            <person name="Nakamura S."/>
        </authorList>
    </citation>
    <scope>NUCLEOTIDE SEQUENCE [LARGE SCALE GENOMIC DNA]</scope>
    <source>
        <strain evidence="1 2">JCM 14233</strain>
    </source>
</reference>
<name>A0A7I7MT47_9MYCO</name>
<proteinExistence type="predicted"/>